<evidence type="ECO:0000313" key="1">
    <source>
        <dbReference type="EMBL" id="KCW62721.1"/>
    </source>
</evidence>
<gene>
    <name evidence="1" type="ORF">EUGRSUZ_G00299</name>
</gene>
<dbReference type="Gramene" id="KCW62721">
    <property type="protein sequence ID" value="KCW62721"/>
    <property type="gene ID" value="EUGRSUZ_G00299"/>
</dbReference>
<protein>
    <submittedName>
        <fullName evidence="1">Uncharacterized protein</fullName>
    </submittedName>
</protein>
<sequence>MPIYISLYFSFLCNSILYISSQIRFSFLMQLLSTTLKFLKITSIQTSSDTLFTQVKYHQANSTQSICQKFISPCDMSYFVNISVDTPAKKYLPILDISINPFYKENDELTNH</sequence>
<name>A0A059B9Y4_EUCGR</name>
<dbReference type="AlphaFoldDB" id="A0A059B9Y4"/>
<proteinExistence type="predicted"/>
<accession>A0A059B9Y4</accession>
<organism evidence="1">
    <name type="scientific">Eucalyptus grandis</name>
    <name type="common">Flooded gum</name>
    <dbReference type="NCBI Taxonomy" id="71139"/>
    <lineage>
        <taxon>Eukaryota</taxon>
        <taxon>Viridiplantae</taxon>
        <taxon>Streptophyta</taxon>
        <taxon>Embryophyta</taxon>
        <taxon>Tracheophyta</taxon>
        <taxon>Spermatophyta</taxon>
        <taxon>Magnoliopsida</taxon>
        <taxon>eudicotyledons</taxon>
        <taxon>Gunneridae</taxon>
        <taxon>Pentapetalae</taxon>
        <taxon>rosids</taxon>
        <taxon>malvids</taxon>
        <taxon>Myrtales</taxon>
        <taxon>Myrtaceae</taxon>
        <taxon>Myrtoideae</taxon>
        <taxon>Eucalypteae</taxon>
        <taxon>Eucalyptus</taxon>
    </lineage>
</organism>
<reference evidence="1" key="1">
    <citation type="submission" date="2013-07" db="EMBL/GenBank/DDBJ databases">
        <title>The genome of Eucalyptus grandis.</title>
        <authorList>
            <person name="Schmutz J."/>
            <person name="Hayes R."/>
            <person name="Myburg A."/>
            <person name="Tuskan G."/>
            <person name="Grattapaglia D."/>
            <person name="Rokhsar D.S."/>
        </authorList>
    </citation>
    <scope>NUCLEOTIDE SEQUENCE</scope>
    <source>
        <tissue evidence="1">Leaf extractions</tissue>
    </source>
</reference>
<dbReference type="EMBL" id="KK198759">
    <property type="protein sequence ID" value="KCW62721.1"/>
    <property type="molecule type" value="Genomic_DNA"/>
</dbReference>
<dbReference type="InParanoid" id="A0A059B9Y4"/>